<organism evidence="1 2">
    <name type="scientific">Leucogyrophana mollusca</name>
    <dbReference type="NCBI Taxonomy" id="85980"/>
    <lineage>
        <taxon>Eukaryota</taxon>
        <taxon>Fungi</taxon>
        <taxon>Dikarya</taxon>
        <taxon>Basidiomycota</taxon>
        <taxon>Agaricomycotina</taxon>
        <taxon>Agaricomycetes</taxon>
        <taxon>Agaricomycetidae</taxon>
        <taxon>Boletales</taxon>
        <taxon>Boletales incertae sedis</taxon>
        <taxon>Leucogyrophana</taxon>
    </lineage>
</organism>
<feature type="non-terminal residue" evidence="1">
    <location>
        <position position="1"/>
    </location>
</feature>
<proteinExistence type="predicted"/>
<comment type="caution">
    <text evidence="1">The sequence shown here is derived from an EMBL/GenBank/DDBJ whole genome shotgun (WGS) entry which is preliminary data.</text>
</comment>
<reference evidence="1" key="1">
    <citation type="journal article" date="2021" name="New Phytol.">
        <title>Evolutionary innovations through gain and loss of genes in the ectomycorrhizal Boletales.</title>
        <authorList>
            <person name="Wu G."/>
            <person name="Miyauchi S."/>
            <person name="Morin E."/>
            <person name="Kuo A."/>
            <person name="Drula E."/>
            <person name="Varga T."/>
            <person name="Kohler A."/>
            <person name="Feng B."/>
            <person name="Cao Y."/>
            <person name="Lipzen A."/>
            <person name="Daum C."/>
            <person name="Hundley H."/>
            <person name="Pangilinan J."/>
            <person name="Johnson J."/>
            <person name="Barry K."/>
            <person name="LaButti K."/>
            <person name="Ng V."/>
            <person name="Ahrendt S."/>
            <person name="Min B."/>
            <person name="Choi I.G."/>
            <person name="Park H."/>
            <person name="Plett J.M."/>
            <person name="Magnuson J."/>
            <person name="Spatafora J.W."/>
            <person name="Nagy L.G."/>
            <person name="Henrissat B."/>
            <person name="Grigoriev I.V."/>
            <person name="Yang Z.L."/>
            <person name="Xu J."/>
            <person name="Martin F.M."/>
        </authorList>
    </citation>
    <scope>NUCLEOTIDE SEQUENCE</scope>
    <source>
        <strain evidence="1">KUC20120723A-06</strain>
    </source>
</reference>
<sequence>DWHTQFGMDATPSTDRPYPLKPGTAALGSRECFRCGIVSTPTHHAPDCTNTSVPAQETKWRNIVSALVTRTLQSNTTPGTPVQLVSTIPQYPTPQYPPAQLVAHTPAASYGGYEQAYGSPYFQTYGDYYLDFQGNAEGLQQ</sequence>
<gene>
    <name evidence="1" type="ORF">BV22DRAFT_1024580</name>
</gene>
<evidence type="ECO:0000313" key="2">
    <source>
        <dbReference type="Proteomes" id="UP000790709"/>
    </source>
</evidence>
<evidence type="ECO:0000313" key="1">
    <source>
        <dbReference type="EMBL" id="KAH7918439.1"/>
    </source>
</evidence>
<dbReference type="Proteomes" id="UP000790709">
    <property type="component" value="Unassembled WGS sequence"/>
</dbReference>
<keyword evidence="2" id="KW-1185">Reference proteome</keyword>
<protein>
    <submittedName>
        <fullName evidence="1">Uncharacterized protein</fullName>
    </submittedName>
</protein>
<name>A0ACB8AZM8_9AGAM</name>
<dbReference type="EMBL" id="MU266787">
    <property type="protein sequence ID" value="KAH7918439.1"/>
    <property type="molecule type" value="Genomic_DNA"/>
</dbReference>
<accession>A0ACB8AZM8</accession>